<dbReference type="Proteomes" id="UP000284403">
    <property type="component" value="Unassembled WGS sequence"/>
</dbReference>
<evidence type="ECO:0000256" key="1">
    <source>
        <dbReference type="SAM" id="MobiDB-lite"/>
    </source>
</evidence>
<evidence type="ECO:0000313" key="2">
    <source>
        <dbReference type="EMBL" id="RNF16634.1"/>
    </source>
</evidence>
<accession>A0A3R7KZM4</accession>
<name>A0A3R7KZM4_9TRYP</name>
<dbReference type="RefSeq" id="XP_029227877.1">
    <property type="nucleotide sequence ID" value="XM_029372016.1"/>
</dbReference>
<gene>
    <name evidence="2" type="ORF">Tco025E_05113</name>
</gene>
<keyword evidence="3" id="KW-1185">Reference proteome</keyword>
<feature type="region of interest" description="Disordered" evidence="1">
    <location>
        <begin position="64"/>
        <end position="84"/>
    </location>
</feature>
<proteinExistence type="predicted"/>
<dbReference type="AlphaFoldDB" id="A0A3R7KZM4"/>
<sequence length="187" mass="20283">MAGSKPPQQPREAILRQAGPTRVWPQAVREGGAKTARTSSSRRWSPCLFRSTHLGATQRLPQGALHSASPSLGGTSGGGQVISGESKFRVGDAHQLLTEAVRGNGGRRRAEHGTLRDATGEMNRCGERILYTRLLAVQQGKELRHPPAQARHHLVRAECVKDAAVINRAEGPSVAHQHRTDLPRLPR</sequence>
<reference evidence="2 3" key="1">
    <citation type="journal article" date="2018" name="BMC Genomics">
        <title>Genomic comparison of Trypanosoma conorhini and Trypanosoma rangeli to Trypanosoma cruzi strains of high and low virulence.</title>
        <authorList>
            <person name="Bradwell K.R."/>
            <person name="Koparde V.N."/>
            <person name="Matveyev A.V."/>
            <person name="Serrano M.G."/>
            <person name="Alves J.M."/>
            <person name="Parikh H."/>
            <person name="Huang B."/>
            <person name="Lee V."/>
            <person name="Espinosa-Alvarez O."/>
            <person name="Ortiz P.A."/>
            <person name="Costa-Martins A.G."/>
            <person name="Teixeira M.M."/>
            <person name="Buck G.A."/>
        </authorList>
    </citation>
    <scope>NUCLEOTIDE SEQUENCE [LARGE SCALE GENOMIC DNA]</scope>
    <source>
        <strain evidence="2 3">025E</strain>
    </source>
</reference>
<feature type="region of interest" description="Disordered" evidence="1">
    <location>
        <begin position="1"/>
        <end position="42"/>
    </location>
</feature>
<comment type="caution">
    <text evidence="2">The sequence shown here is derived from an EMBL/GenBank/DDBJ whole genome shotgun (WGS) entry which is preliminary data.</text>
</comment>
<dbReference type="GeneID" id="40318724"/>
<organism evidence="2 3">
    <name type="scientific">Trypanosoma conorhini</name>
    <dbReference type="NCBI Taxonomy" id="83891"/>
    <lineage>
        <taxon>Eukaryota</taxon>
        <taxon>Discoba</taxon>
        <taxon>Euglenozoa</taxon>
        <taxon>Kinetoplastea</taxon>
        <taxon>Metakinetoplastina</taxon>
        <taxon>Trypanosomatida</taxon>
        <taxon>Trypanosomatidae</taxon>
        <taxon>Trypanosoma</taxon>
    </lineage>
</organism>
<dbReference type="EMBL" id="MKKU01000287">
    <property type="protein sequence ID" value="RNF16634.1"/>
    <property type="molecule type" value="Genomic_DNA"/>
</dbReference>
<evidence type="ECO:0000313" key="3">
    <source>
        <dbReference type="Proteomes" id="UP000284403"/>
    </source>
</evidence>
<protein>
    <submittedName>
        <fullName evidence="2">Uncharacterized protein</fullName>
    </submittedName>
</protein>